<evidence type="ECO:0000313" key="3">
    <source>
        <dbReference type="Proteomes" id="UP000462363"/>
    </source>
</evidence>
<dbReference type="Proteomes" id="UP000462363">
    <property type="component" value="Unassembled WGS sequence"/>
</dbReference>
<sequence>MMKIEKGQPGYVKARKVKYLIWTIAEFGVVIAIFVLGYMQTGTRMNLFTIVAIVGCLPAAKMLVELITMAPHKSIVPDKYKEIEEKAPLVTRVYDMVITSRDKVMPVDAIVISGHVVCGYASSPRTDETLLAKHIKDMLKASHYDKMTVKIFHDYVAFLSRAEGMNNIASIEKADTRKKEREIRNIILNLSM</sequence>
<feature type="transmembrane region" description="Helical" evidence="1">
    <location>
        <begin position="45"/>
        <end position="64"/>
    </location>
</feature>
<protein>
    <submittedName>
        <fullName evidence="2">Uncharacterized protein</fullName>
    </submittedName>
</protein>
<keyword evidence="1" id="KW-0472">Membrane</keyword>
<comment type="caution">
    <text evidence="2">The sequence shown here is derived from an EMBL/GenBank/DDBJ whole genome shotgun (WGS) entry which is preliminary data.</text>
</comment>
<dbReference type="EMBL" id="VUMB01000033">
    <property type="protein sequence ID" value="MSS41360.1"/>
    <property type="molecule type" value="Genomic_DNA"/>
</dbReference>
<evidence type="ECO:0000256" key="1">
    <source>
        <dbReference type="SAM" id="Phobius"/>
    </source>
</evidence>
<reference evidence="2 3" key="1">
    <citation type="submission" date="2019-08" db="EMBL/GenBank/DDBJ databases">
        <title>In-depth cultivation of the pig gut microbiome towards novel bacterial diversity and tailored functional studies.</title>
        <authorList>
            <person name="Wylensek D."/>
            <person name="Hitch T.C.A."/>
            <person name="Clavel T."/>
        </authorList>
    </citation>
    <scope>NUCLEOTIDE SEQUENCE [LARGE SCALE GENOMIC DNA]</scope>
    <source>
        <strain evidence="2 3">BL-389-WT-3D</strain>
    </source>
</reference>
<dbReference type="AlphaFoldDB" id="A0A844F9R9"/>
<accession>A0A844F9R9</accession>
<gene>
    <name evidence="2" type="ORF">FYJ37_13675</name>
</gene>
<feature type="transmembrane region" description="Helical" evidence="1">
    <location>
        <begin position="20"/>
        <end position="39"/>
    </location>
</feature>
<organism evidence="2 3">
    <name type="scientific">Clostridium scindens (strain JCM 10418 / VPI 12708)</name>
    <dbReference type="NCBI Taxonomy" id="29347"/>
    <lineage>
        <taxon>Bacteria</taxon>
        <taxon>Bacillati</taxon>
        <taxon>Bacillota</taxon>
        <taxon>Clostridia</taxon>
        <taxon>Lachnospirales</taxon>
        <taxon>Lachnospiraceae</taxon>
    </lineage>
</organism>
<evidence type="ECO:0000313" key="2">
    <source>
        <dbReference type="EMBL" id="MSS41360.1"/>
    </source>
</evidence>
<name>A0A844F9R9_CLOSV</name>
<proteinExistence type="predicted"/>
<keyword evidence="1" id="KW-0812">Transmembrane</keyword>
<dbReference type="RefSeq" id="WP_004606015.1">
    <property type="nucleotide sequence ID" value="NZ_AP024846.1"/>
</dbReference>
<dbReference type="GeneID" id="62697261"/>
<keyword evidence="1" id="KW-1133">Transmembrane helix</keyword>